<feature type="transmembrane region" description="Helical" evidence="2">
    <location>
        <begin position="52"/>
        <end position="75"/>
    </location>
</feature>
<dbReference type="GO" id="GO:0005886">
    <property type="term" value="C:plasma membrane"/>
    <property type="evidence" value="ECO:0007669"/>
    <property type="project" value="TreeGrafter"/>
</dbReference>
<feature type="domain" description="VTT" evidence="3">
    <location>
        <begin position="30"/>
        <end position="153"/>
    </location>
</feature>
<dbReference type="PANTHER" id="PTHR42709">
    <property type="entry name" value="ALKALINE PHOSPHATASE LIKE PROTEIN"/>
    <property type="match status" value="1"/>
</dbReference>
<feature type="transmembrane region" description="Helical" evidence="2">
    <location>
        <begin position="174"/>
        <end position="191"/>
    </location>
</feature>
<name>A0A0P9CW27_9BACL</name>
<dbReference type="EMBL" id="LJCO01000096">
    <property type="protein sequence ID" value="KPV40862.1"/>
    <property type="molecule type" value="Genomic_DNA"/>
</dbReference>
<evidence type="ECO:0000313" key="4">
    <source>
        <dbReference type="EMBL" id="KPV40862.1"/>
    </source>
</evidence>
<dbReference type="InterPro" id="IPR051311">
    <property type="entry name" value="DedA_domain"/>
</dbReference>
<keyword evidence="2" id="KW-0472">Membrane</keyword>
<evidence type="ECO:0000259" key="3">
    <source>
        <dbReference type="Pfam" id="PF09335"/>
    </source>
</evidence>
<gene>
    <name evidence="4" type="ORF">AN477_21470</name>
</gene>
<dbReference type="OrthoDB" id="9782291at2"/>
<organism evidence="4 5">
    <name type="scientific">Alicyclobacillus ferrooxydans</name>
    <dbReference type="NCBI Taxonomy" id="471514"/>
    <lineage>
        <taxon>Bacteria</taxon>
        <taxon>Bacillati</taxon>
        <taxon>Bacillota</taxon>
        <taxon>Bacilli</taxon>
        <taxon>Bacillales</taxon>
        <taxon>Alicyclobacillaceae</taxon>
        <taxon>Alicyclobacillus</taxon>
    </lineage>
</organism>
<keyword evidence="5" id="KW-1185">Reference proteome</keyword>
<feature type="transmembrane region" description="Helical" evidence="2">
    <location>
        <begin position="132"/>
        <end position="153"/>
    </location>
</feature>
<dbReference type="RefSeq" id="WP_054971227.1">
    <property type="nucleotide sequence ID" value="NZ_LJCO01000096.1"/>
</dbReference>
<evidence type="ECO:0000313" key="5">
    <source>
        <dbReference type="Proteomes" id="UP000050482"/>
    </source>
</evidence>
<keyword evidence="2" id="KW-0812">Transmembrane</keyword>
<dbReference type="Proteomes" id="UP000050482">
    <property type="component" value="Unassembled WGS sequence"/>
</dbReference>
<sequence length="202" mass="22907">MQGSVQQLFHHYGYFGVFFVFVAEMVGAPFPAETTLTFCGVEWAQGNFAFVPLWLAAALGNMVGSTISYAVGHYLGYPVVIRYGRFVGLKEARLKKAEEMFAKHRNSIVLYGKFVSGVRVLTPFLAGVNRMTFGWFSFWNGLSALGWSAFFILEGKYLEKLWKHYDVFLKHHEIALILAAGTVVSIVWVLFTRKRWAAKRSK</sequence>
<proteinExistence type="inferred from homology"/>
<evidence type="ECO:0000256" key="2">
    <source>
        <dbReference type="SAM" id="Phobius"/>
    </source>
</evidence>
<reference evidence="4 5" key="1">
    <citation type="submission" date="2015-09" db="EMBL/GenBank/DDBJ databases">
        <title>Draft genome sequence of Alicyclobacillus ferrooxydans DSM 22381.</title>
        <authorList>
            <person name="Hemp J."/>
        </authorList>
    </citation>
    <scope>NUCLEOTIDE SEQUENCE [LARGE SCALE GENOMIC DNA]</scope>
    <source>
        <strain evidence="4 5">TC-34</strain>
    </source>
</reference>
<comment type="similarity">
    <text evidence="1">Belongs to the DedA family.</text>
</comment>
<feature type="transmembrane region" description="Helical" evidence="2">
    <location>
        <begin position="12"/>
        <end position="32"/>
    </location>
</feature>
<dbReference type="PATRIC" id="fig|471514.4.peg.1800"/>
<evidence type="ECO:0000256" key="1">
    <source>
        <dbReference type="ARBA" id="ARBA00010792"/>
    </source>
</evidence>
<dbReference type="AlphaFoldDB" id="A0A0P9CW27"/>
<dbReference type="PANTHER" id="PTHR42709:SF9">
    <property type="entry name" value="ALKALINE PHOSPHATASE LIKE PROTEIN"/>
    <property type="match status" value="1"/>
</dbReference>
<dbReference type="Pfam" id="PF09335">
    <property type="entry name" value="VTT_dom"/>
    <property type="match status" value="1"/>
</dbReference>
<dbReference type="InterPro" id="IPR032816">
    <property type="entry name" value="VTT_dom"/>
</dbReference>
<protein>
    <recommendedName>
        <fullName evidence="3">VTT domain-containing protein</fullName>
    </recommendedName>
</protein>
<keyword evidence="2" id="KW-1133">Transmembrane helix</keyword>
<accession>A0A0P9CW27</accession>
<comment type="caution">
    <text evidence="4">The sequence shown here is derived from an EMBL/GenBank/DDBJ whole genome shotgun (WGS) entry which is preliminary data.</text>
</comment>